<feature type="non-terminal residue" evidence="1">
    <location>
        <position position="59"/>
    </location>
</feature>
<dbReference type="EMBL" id="AB704197">
    <property type="protein sequence ID" value="BAM44874.1"/>
    <property type="molecule type" value="mRNA"/>
</dbReference>
<protein>
    <submittedName>
        <fullName evidence="1">Interleukin-4/13A</fullName>
    </submittedName>
</protein>
<name>K0IRX4_TAKRU</name>
<evidence type="ECO:0000313" key="1">
    <source>
        <dbReference type="EMBL" id="BAM44874.1"/>
    </source>
</evidence>
<accession>K0IRX4</accession>
<dbReference type="AlphaFoldDB" id="K0IRX4"/>
<feature type="non-terminal residue" evidence="1">
    <location>
        <position position="1"/>
    </location>
</feature>
<proteinExistence type="evidence at transcript level"/>
<gene>
    <name evidence="1" type="primary">13A</name>
    <name evidence="1" type="synonym">IL-4</name>
</gene>
<reference evidence="1" key="1">
    <citation type="submission" date="2012-03" db="EMBL/GenBank/DDBJ databases">
        <title>The establishment of the cytokine multiplex RT-PCR assay to evaluate fish health.</title>
        <authorList>
            <person name="Kono T."/>
            <person name="Takayama H."/>
            <person name="Nagamine R."/>
            <person name="Korenaga H."/>
        </authorList>
    </citation>
    <scope>NUCLEOTIDE SEQUENCE</scope>
</reference>
<sequence>NCDAFFCKVQDVLQYNNFTKLVVNGKNEREQITKNLKNHLSPQKQVNCSRVLEHVRPSN</sequence>
<organism evidence="1">
    <name type="scientific">Takifugu rubripes</name>
    <name type="common">Japanese pufferfish</name>
    <name type="synonym">Fugu rubripes</name>
    <dbReference type="NCBI Taxonomy" id="31033"/>
    <lineage>
        <taxon>Eukaryota</taxon>
        <taxon>Metazoa</taxon>
        <taxon>Chordata</taxon>
        <taxon>Craniata</taxon>
        <taxon>Vertebrata</taxon>
        <taxon>Euteleostomi</taxon>
        <taxon>Actinopterygii</taxon>
        <taxon>Neopterygii</taxon>
        <taxon>Teleostei</taxon>
        <taxon>Neoteleostei</taxon>
        <taxon>Acanthomorphata</taxon>
        <taxon>Eupercaria</taxon>
        <taxon>Tetraodontiformes</taxon>
        <taxon>Tetradontoidea</taxon>
        <taxon>Tetraodontidae</taxon>
        <taxon>Takifugu</taxon>
    </lineage>
</organism>